<reference evidence="4 5" key="1">
    <citation type="submission" date="2016-10" db="EMBL/GenBank/DDBJ databases">
        <authorList>
            <person name="de Groot N.N."/>
        </authorList>
    </citation>
    <scope>NUCLEOTIDE SEQUENCE [LARGE SCALE GENOMIC DNA]</scope>
    <source>
        <strain evidence="4 5">CGMCC 1.10836</strain>
    </source>
</reference>
<dbReference type="InterPro" id="IPR012349">
    <property type="entry name" value="Split_barrel_FMN-bd"/>
</dbReference>
<keyword evidence="5" id="KW-1185">Reference proteome</keyword>
<dbReference type="InterPro" id="IPR002563">
    <property type="entry name" value="Flavin_Rdtase-like_dom"/>
</dbReference>
<dbReference type="GO" id="GO:0042602">
    <property type="term" value="F:riboflavin reductase (NADPH) activity"/>
    <property type="evidence" value="ECO:0007669"/>
    <property type="project" value="TreeGrafter"/>
</dbReference>
<dbReference type="EMBL" id="FOCO01000016">
    <property type="protein sequence ID" value="SEN52885.1"/>
    <property type="molecule type" value="Genomic_DNA"/>
</dbReference>
<comment type="similarity">
    <text evidence="1">Belongs to the non-flavoprotein flavin reductase family.</text>
</comment>
<dbReference type="PANTHER" id="PTHR30466">
    <property type="entry name" value="FLAVIN REDUCTASE"/>
    <property type="match status" value="1"/>
</dbReference>
<dbReference type="AlphaFoldDB" id="A0A1H8H9R1"/>
<dbReference type="Proteomes" id="UP000183002">
    <property type="component" value="Unassembled WGS sequence"/>
</dbReference>
<feature type="domain" description="Flavin reductase like" evidence="3">
    <location>
        <begin position="26"/>
        <end position="167"/>
    </location>
</feature>
<evidence type="ECO:0000256" key="1">
    <source>
        <dbReference type="ARBA" id="ARBA00008898"/>
    </source>
</evidence>
<keyword evidence="2" id="KW-0560">Oxidoreductase</keyword>
<evidence type="ECO:0000313" key="5">
    <source>
        <dbReference type="Proteomes" id="UP000183002"/>
    </source>
</evidence>
<name>A0A1H8H9R1_9RHOB</name>
<protein>
    <submittedName>
        <fullName evidence="4">NADH-FMN oxidoreductase RutF, flavin reductase (DIM6/NTAB) family</fullName>
    </submittedName>
</protein>
<dbReference type="InterPro" id="IPR050268">
    <property type="entry name" value="NADH-dep_flavin_reductase"/>
</dbReference>
<organism evidence="4 5">
    <name type="scientific">Pseudorhodobacter antarcticus</name>
    <dbReference type="NCBI Taxonomy" id="1077947"/>
    <lineage>
        <taxon>Bacteria</taxon>
        <taxon>Pseudomonadati</taxon>
        <taxon>Pseudomonadota</taxon>
        <taxon>Alphaproteobacteria</taxon>
        <taxon>Rhodobacterales</taxon>
        <taxon>Paracoccaceae</taxon>
        <taxon>Pseudorhodobacter</taxon>
    </lineage>
</organism>
<proteinExistence type="inferred from homology"/>
<evidence type="ECO:0000256" key="2">
    <source>
        <dbReference type="ARBA" id="ARBA00023002"/>
    </source>
</evidence>
<accession>A0A1H8H9R1</accession>
<evidence type="ECO:0000313" key="4">
    <source>
        <dbReference type="EMBL" id="SEN52885.1"/>
    </source>
</evidence>
<dbReference type="Pfam" id="PF01613">
    <property type="entry name" value="Flavin_Reduct"/>
    <property type="match status" value="1"/>
</dbReference>
<dbReference type="PANTHER" id="PTHR30466:SF11">
    <property type="entry name" value="FLAVIN-DEPENDENT MONOOXYGENASE, REDUCTASE SUBUNIT HSAB"/>
    <property type="match status" value="1"/>
</dbReference>
<evidence type="ECO:0000259" key="3">
    <source>
        <dbReference type="SMART" id="SM00903"/>
    </source>
</evidence>
<dbReference type="SUPFAM" id="SSF50475">
    <property type="entry name" value="FMN-binding split barrel"/>
    <property type="match status" value="1"/>
</dbReference>
<gene>
    <name evidence="4" type="ORF">SAMN05216227_101651</name>
</gene>
<dbReference type="STRING" id="1077947.SAMN05216227_101651"/>
<sequence length="171" mass="18475">MPDGAYMNEPTFIPDADNARAFRDALGSFTTGVTIVTIQSDHGPMGFCANSFSSLSMDPPLVLWSPAKSSSRFLPYSTARHYTIHVLAHTQGDVIKRFIRGGLGFEGMSYHRNDQGVPLIPGTVARFDCKQHATHDGGDHLIVVGRVIRCANTGGAPLLFTQGKYGSFTAD</sequence>
<dbReference type="GO" id="GO:0010181">
    <property type="term" value="F:FMN binding"/>
    <property type="evidence" value="ECO:0007669"/>
    <property type="project" value="InterPro"/>
</dbReference>
<dbReference type="SMART" id="SM00903">
    <property type="entry name" value="Flavin_Reduct"/>
    <property type="match status" value="1"/>
</dbReference>
<dbReference type="Gene3D" id="2.30.110.10">
    <property type="entry name" value="Electron Transport, Fmn-binding Protein, Chain A"/>
    <property type="match status" value="1"/>
</dbReference>